<keyword evidence="9 13" id="KW-0460">Magnesium</keyword>
<reference evidence="15" key="1">
    <citation type="submission" date="2020-07" db="EMBL/GenBank/DDBJ databases">
        <title>Huge and variable diversity of episymbiotic CPR bacteria and DPANN archaea in groundwater ecosystems.</title>
        <authorList>
            <person name="He C.Y."/>
            <person name="Keren R."/>
            <person name="Whittaker M."/>
            <person name="Farag I.F."/>
            <person name="Doudna J."/>
            <person name="Cate J.H.D."/>
            <person name="Banfield J.F."/>
        </authorList>
    </citation>
    <scope>NUCLEOTIDE SEQUENCE</scope>
    <source>
        <strain evidence="15">NC_groundwater_763_Ag_S-0.2um_68_21</strain>
    </source>
</reference>
<keyword evidence="8 13" id="KW-0067">ATP-binding</keyword>
<evidence type="ECO:0000256" key="11">
    <source>
        <dbReference type="ARBA" id="ARBA00023146"/>
    </source>
</evidence>
<dbReference type="InterPro" id="IPR010978">
    <property type="entry name" value="tRNA-bd_arm"/>
</dbReference>
<comment type="subunit">
    <text evidence="3 13">Tetramer of two alpha and two beta subunits.</text>
</comment>
<dbReference type="EC" id="6.1.1.20" evidence="13"/>
<evidence type="ECO:0000256" key="5">
    <source>
        <dbReference type="ARBA" id="ARBA00022598"/>
    </source>
</evidence>
<dbReference type="InterPro" id="IPR004188">
    <property type="entry name" value="Phe-tRNA_ligase_II_N"/>
</dbReference>
<evidence type="ECO:0000256" key="7">
    <source>
        <dbReference type="ARBA" id="ARBA00022741"/>
    </source>
</evidence>
<keyword evidence="6 13" id="KW-0479">Metal-binding</keyword>
<feature type="binding site" evidence="13">
    <location>
        <position position="284"/>
    </location>
    <ligand>
        <name>Mg(2+)</name>
        <dbReference type="ChEBI" id="CHEBI:18420"/>
        <note>shared with beta subunit</note>
    </ligand>
</feature>
<dbReference type="GO" id="GO:0005737">
    <property type="term" value="C:cytoplasm"/>
    <property type="evidence" value="ECO:0007669"/>
    <property type="project" value="UniProtKB-SubCell"/>
</dbReference>
<evidence type="ECO:0000256" key="13">
    <source>
        <dbReference type="HAMAP-Rule" id="MF_00281"/>
    </source>
</evidence>
<dbReference type="PROSITE" id="PS50862">
    <property type="entry name" value="AA_TRNA_LIGASE_II"/>
    <property type="match status" value="1"/>
</dbReference>
<comment type="caution">
    <text evidence="15">The sequence shown here is derived from an EMBL/GenBank/DDBJ whole genome shotgun (WGS) entry which is preliminary data.</text>
</comment>
<dbReference type="GO" id="GO:0006432">
    <property type="term" value="P:phenylalanyl-tRNA aminoacylation"/>
    <property type="evidence" value="ECO:0007669"/>
    <property type="project" value="UniProtKB-UniRule"/>
</dbReference>
<dbReference type="PANTHER" id="PTHR11538">
    <property type="entry name" value="PHENYLALANYL-TRNA SYNTHETASE"/>
    <property type="match status" value="1"/>
</dbReference>
<keyword evidence="7 13" id="KW-0547">Nucleotide-binding</keyword>
<protein>
    <recommendedName>
        <fullName evidence="13">Phenylalanine--tRNA ligase alpha subunit</fullName>
        <ecNumber evidence="13">6.1.1.20</ecNumber>
    </recommendedName>
    <alternativeName>
        <fullName evidence="13">Phenylalanyl-tRNA synthetase alpha subunit</fullName>
        <shortName evidence="13">PheRS</shortName>
    </alternativeName>
</protein>
<dbReference type="Pfam" id="PF02912">
    <property type="entry name" value="Phe_tRNA-synt_N"/>
    <property type="match status" value="1"/>
</dbReference>
<comment type="similarity">
    <text evidence="2 13">Belongs to the class-II aminoacyl-tRNA synthetase family. Phe-tRNA synthetase alpha subunit type 1 subfamily.</text>
</comment>
<keyword evidence="11 13" id="KW-0030">Aminoacyl-tRNA synthetase</keyword>
<evidence type="ECO:0000256" key="6">
    <source>
        <dbReference type="ARBA" id="ARBA00022723"/>
    </source>
</evidence>
<evidence type="ECO:0000256" key="2">
    <source>
        <dbReference type="ARBA" id="ARBA00010207"/>
    </source>
</evidence>
<dbReference type="InterPro" id="IPR045864">
    <property type="entry name" value="aa-tRNA-synth_II/BPL/LPL"/>
</dbReference>
<dbReference type="InterPro" id="IPR022911">
    <property type="entry name" value="Phe_tRNA_ligase_alpha1_bac"/>
</dbReference>
<dbReference type="Pfam" id="PF01409">
    <property type="entry name" value="tRNA-synt_2d"/>
    <property type="match status" value="1"/>
</dbReference>
<dbReference type="AlphaFoldDB" id="A0A932HV86"/>
<proteinExistence type="inferred from homology"/>
<sequence length="368" mass="41686">MSESKIKQIENELIKALLRAKDEAAAEEVRIRFLGRKSGELTEIMRNLKNLSPEEKREIGPVANKLRDLTEEATATISRGDLGSLREVIRSYGDWRNDQEITIQIDQWVESVAGAVVEKESPRLDLTIPGPQAPVGHKHPLTRTMEDIVEVLTRLGYTVAEGPEVELDHYNFEALNIPRDHPARDMQDTFYVADDVLLRTHTSPVQIRVMEKQKPPVKVIAPGKVFRCDADVTHSPMFHQVEGLYVDKGVTFAHLKGTLETFVRELFGPEFKVRIRPSFFPFTEPSAEVDISSPFLAGGRWLEVLGAGMVDPAVFEAVNQARGNRDYDPEAWTGFAWGLGVERVAMLRYGIGDIRLFYENDLRFLRQF</sequence>
<dbReference type="InterPro" id="IPR004529">
    <property type="entry name" value="Phe-tRNA-synth_IIc_asu"/>
</dbReference>
<comment type="cofactor">
    <cofactor evidence="13">
        <name>Mg(2+)</name>
        <dbReference type="ChEBI" id="CHEBI:18420"/>
    </cofactor>
    <text evidence="13">Binds 2 magnesium ions per tetramer.</text>
</comment>
<evidence type="ECO:0000256" key="12">
    <source>
        <dbReference type="ARBA" id="ARBA00049255"/>
    </source>
</evidence>
<dbReference type="GO" id="GO:0004826">
    <property type="term" value="F:phenylalanine-tRNA ligase activity"/>
    <property type="evidence" value="ECO:0007669"/>
    <property type="project" value="UniProtKB-UniRule"/>
</dbReference>
<evidence type="ECO:0000256" key="3">
    <source>
        <dbReference type="ARBA" id="ARBA00011209"/>
    </source>
</evidence>
<dbReference type="Gene3D" id="3.30.930.10">
    <property type="entry name" value="Bira Bifunctional Protein, Domain 2"/>
    <property type="match status" value="1"/>
</dbReference>
<dbReference type="GO" id="GO:0000049">
    <property type="term" value="F:tRNA binding"/>
    <property type="evidence" value="ECO:0007669"/>
    <property type="project" value="InterPro"/>
</dbReference>
<evidence type="ECO:0000256" key="8">
    <source>
        <dbReference type="ARBA" id="ARBA00022840"/>
    </source>
</evidence>
<gene>
    <name evidence="13 15" type="primary">pheS</name>
    <name evidence="15" type="ORF">HYZ11_00700</name>
</gene>
<evidence type="ECO:0000259" key="14">
    <source>
        <dbReference type="PROSITE" id="PS50862"/>
    </source>
</evidence>
<dbReference type="NCBIfam" id="TIGR00468">
    <property type="entry name" value="pheS"/>
    <property type="match status" value="1"/>
</dbReference>
<dbReference type="HAMAP" id="MF_00281">
    <property type="entry name" value="Phe_tRNA_synth_alpha1"/>
    <property type="match status" value="1"/>
</dbReference>
<dbReference type="InterPro" id="IPR006195">
    <property type="entry name" value="aa-tRNA-synth_II"/>
</dbReference>
<dbReference type="PANTHER" id="PTHR11538:SF41">
    <property type="entry name" value="PHENYLALANINE--TRNA LIGASE, MITOCHONDRIAL"/>
    <property type="match status" value="1"/>
</dbReference>
<accession>A0A932HV86</accession>
<evidence type="ECO:0000256" key="1">
    <source>
        <dbReference type="ARBA" id="ARBA00004496"/>
    </source>
</evidence>
<evidence type="ECO:0000256" key="10">
    <source>
        <dbReference type="ARBA" id="ARBA00022917"/>
    </source>
</evidence>
<comment type="catalytic activity">
    <reaction evidence="12 13">
        <text>tRNA(Phe) + L-phenylalanine + ATP = L-phenylalanyl-tRNA(Phe) + AMP + diphosphate + H(+)</text>
        <dbReference type="Rhea" id="RHEA:19413"/>
        <dbReference type="Rhea" id="RHEA-COMP:9668"/>
        <dbReference type="Rhea" id="RHEA-COMP:9699"/>
        <dbReference type="ChEBI" id="CHEBI:15378"/>
        <dbReference type="ChEBI" id="CHEBI:30616"/>
        <dbReference type="ChEBI" id="CHEBI:33019"/>
        <dbReference type="ChEBI" id="CHEBI:58095"/>
        <dbReference type="ChEBI" id="CHEBI:78442"/>
        <dbReference type="ChEBI" id="CHEBI:78531"/>
        <dbReference type="ChEBI" id="CHEBI:456215"/>
        <dbReference type="EC" id="6.1.1.20"/>
    </reaction>
</comment>
<keyword evidence="5 13" id="KW-0436">Ligase</keyword>
<dbReference type="Proteomes" id="UP000782312">
    <property type="component" value="Unassembled WGS sequence"/>
</dbReference>
<dbReference type="InterPro" id="IPR002319">
    <property type="entry name" value="Phenylalanyl-tRNA_Synthase"/>
</dbReference>
<organism evidence="15 16">
    <name type="scientific">Tectimicrobiota bacterium</name>
    <dbReference type="NCBI Taxonomy" id="2528274"/>
    <lineage>
        <taxon>Bacteria</taxon>
        <taxon>Pseudomonadati</taxon>
        <taxon>Nitrospinota/Tectimicrobiota group</taxon>
        <taxon>Candidatus Tectimicrobiota</taxon>
    </lineage>
</organism>
<name>A0A932HV86_UNCTE</name>
<dbReference type="GO" id="GO:0000287">
    <property type="term" value="F:magnesium ion binding"/>
    <property type="evidence" value="ECO:0007669"/>
    <property type="project" value="UniProtKB-UniRule"/>
</dbReference>
<dbReference type="CDD" id="cd00496">
    <property type="entry name" value="PheRS_alpha_core"/>
    <property type="match status" value="1"/>
</dbReference>
<dbReference type="SUPFAM" id="SSF46589">
    <property type="entry name" value="tRNA-binding arm"/>
    <property type="match status" value="1"/>
</dbReference>
<comment type="subcellular location">
    <subcellularLocation>
        <location evidence="1 13">Cytoplasm</location>
    </subcellularLocation>
</comment>
<evidence type="ECO:0000313" key="15">
    <source>
        <dbReference type="EMBL" id="MBI3126106.1"/>
    </source>
</evidence>
<dbReference type="GO" id="GO:0005524">
    <property type="term" value="F:ATP binding"/>
    <property type="evidence" value="ECO:0007669"/>
    <property type="project" value="UniProtKB-UniRule"/>
</dbReference>
<feature type="domain" description="Aminoacyl-transfer RNA synthetases class-II family profile" evidence="14">
    <location>
        <begin position="148"/>
        <end position="367"/>
    </location>
</feature>
<keyword evidence="4 13" id="KW-0963">Cytoplasm</keyword>
<evidence type="ECO:0000256" key="4">
    <source>
        <dbReference type="ARBA" id="ARBA00022490"/>
    </source>
</evidence>
<keyword evidence="10 13" id="KW-0648">Protein biosynthesis</keyword>
<evidence type="ECO:0000256" key="9">
    <source>
        <dbReference type="ARBA" id="ARBA00022842"/>
    </source>
</evidence>
<evidence type="ECO:0000313" key="16">
    <source>
        <dbReference type="Proteomes" id="UP000782312"/>
    </source>
</evidence>
<dbReference type="SUPFAM" id="SSF55681">
    <property type="entry name" value="Class II aaRS and biotin synthetases"/>
    <property type="match status" value="1"/>
</dbReference>
<dbReference type="EMBL" id="JACPUR010000001">
    <property type="protein sequence ID" value="MBI3126106.1"/>
    <property type="molecule type" value="Genomic_DNA"/>
</dbReference>